<comment type="subunit">
    <text evidence="2 5">The avian keratins (F-ker, S-ker, C-ker and B-ker) are a complex mixture of very similar polypeptides.</text>
</comment>
<keyword evidence="3 5" id="KW-0416">Keratin</keyword>
<feature type="non-terminal residue" evidence="7">
    <location>
        <position position="1"/>
    </location>
</feature>
<name>A0A7L4KIB0_9CORV</name>
<proteinExistence type="inferred from homology"/>
<evidence type="ECO:0000256" key="3">
    <source>
        <dbReference type="ARBA" id="ARBA00022744"/>
    </source>
</evidence>
<comment type="caution">
    <text evidence="7">The sequence shown here is derived from an EMBL/GenBank/DDBJ whole genome shotgun (WGS) entry which is preliminary data.</text>
</comment>
<evidence type="ECO:0000256" key="2">
    <source>
        <dbReference type="ARBA" id="ARBA00011806"/>
    </source>
</evidence>
<evidence type="ECO:0000256" key="1">
    <source>
        <dbReference type="ARBA" id="ARBA00008702"/>
    </source>
</evidence>
<evidence type="ECO:0000313" key="7">
    <source>
        <dbReference type="EMBL" id="NXY52571.1"/>
    </source>
</evidence>
<evidence type="ECO:0000256" key="6">
    <source>
        <dbReference type="SAM" id="MobiDB-lite"/>
    </source>
</evidence>
<comment type="similarity">
    <text evidence="1 5">Belongs to the avian keratin family.</text>
</comment>
<dbReference type="PANTHER" id="PTHR31203:SF1">
    <property type="entry name" value="BETA-KERATIN-RELATED PROTEIN-RELATED"/>
    <property type="match status" value="1"/>
</dbReference>
<dbReference type="InterPro" id="IPR003461">
    <property type="entry name" value="Keratin"/>
</dbReference>
<dbReference type="GO" id="GO:0005882">
    <property type="term" value="C:intermediate filament"/>
    <property type="evidence" value="ECO:0007669"/>
    <property type="project" value="UniProtKB-KW"/>
</dbReference>
<dbReference type="Proteomes" id="UP000576729">
    <property type="component" value="Unassembled WGS sequence"/>
</dbReference>
<sequence length="81" mass="8011">QCPRPAASGSGLPCVLSCGASRVLIFPPPVLLTFPGPILSTCPQETLLGSSGMPEAGAGTPPRSHGAPIPRSGAFGPKFGS</sequence>
<keyword evidence="4" id="KW-0007">Acetylation</keyword>
<dbReference type="GO" id="GO:0005200">
    <property type="term" value="F:structural constituent of cytoskeleton"/>
    <property type="evidence" value="ECO:0007669"/>
    <property type="project" value="InterPro"/>
</dbReference>
<dbReference type="AlphaFoldDB" id="A0A7L4KIB0"/>
<evidence type="ECO:0000313" key="8">
    <source>
        <dbReference type="Proteomes" id="UP000576729"/>
    </source>
</evidence>
<accession>A0A7L4KIB0</accession>
<evidence type="ECO:0000256" key="5">
    <source>
        <dbReference type="RuleBase" id="RU364002"/>
    </source>
</evidence>
<feature type="non-terminal residue" evidence="7">
    <location>
        <position position="81"/>
    </location>
</feature>
<dbReference type="Pfam" id="PF02422">
    <property type="entry name" value="Keratin"/>
    <property type="match status" value="1"/>
</dbReference>
<gene>
    <name evidence="7" type="primary">Krfa_0</name>
    <name evidence="7" type="ORF">CALWIL_R10361</name>
</gene>
<reference evidence="7 8" key="1">
    <citation type="submission" date="2019-09" db="EMBL/GenBank/DDBJ databases">
        <title>Bird 10,000 Genomes (B10K) Project - Family phase.</title>
        <authorList>
            <person name="Zhang G."/>
        </authorList>
    </citation>
    <scope>NUCLEOTIDE SEQUENCE [LARGE SCALE GENOMIC DNA]</scope>
    <source>
        <strain evidence="7">B10K-OTA-212792</strain>
        <tissue evidence="7">Blood</tissue>
    </source>
</reference>
<organism evidence="7 8">
    <name type="scientific">Callaeas wilsoni</name>
    <name type="common">North Island kokako</name>
    <dbReference type="NCBI Taxonomy" id="1347786"/>
    <lineage>
        <taxon>Eukaryota</taxon>
        <taxon>Metazoa</taxon>
        <taxon>Chordata</taxon>
        <taxon>Craniata</taxon>
        <taxon>Vertebrata</taxon>
        <taxon>Euteleostomi</taxon>
        <taxon>Archelosauria</taxon>
        <taxon>Archosauria</taxon>
        <taxon>Dinosauria</taxon>
        <taxon>Saurischia</taxon>
        <taxon>Theropoda</taxon>
        <taxon>Coelurosauria</taxon>
        <taxon>Aves</taxon>
        <taxon>Neognathae</taxon>
        <taxon>Neoaves</taxon>
        <taxon>Telluraves</taxon>
        <taxon>Australaves</taxon>
        <taxon>Passeriformes</taxon>
        <taxon>Corvoidea</taxon>
        <taxon>Callaeidae</taxon>
        <taxon>Callaeas</taxon>
    </lineage>
</organism>
<dbReference type="PANTHER" id="PTHR31203">
    <property type="entry name" value="BETA-KERATIN-RELATED PROTEIN-RELATED"/>
    <property type="match status" value="1"/>
</dbReference>
<keyword evidence="8" id="KW-1185">Reference proteome</keyword>
<evidence type="ECO:0000256" key="4">
    <source>
        <dbReference type="ARBA" id="ARBA00022990"/>
    </source>
</evidence>
<feature type="region of interest" description="Disordered" evidence="6">
    <location>
        <begin position="49"/>
        <end position="81"/>
    </location>
</feature>
<dbReference type="EMBL" id="VWPU01000250">
    <property type="protein sequence ID" value="NXY52571.1"/>
    <property type="molecule type" value="Genomic_DNA"/>
</dbReference>
<protein>
    <recommendedName>
        <fullName evidence="5">Keratin</fullName>
    </recommendedName>
</protein>